<dbReference type="Proteomes" id="UP000394068">
    <property type="component" value="Unassembled WGS sequence"/>
</dbReference>
<dbReference type="RefSeq" id="WP_077323133.1">
    <property type="nucleotide sequence ID" value="NZ_CABEHT010000001.1"/>
</dbReference>
<dbReference type="Pfam" id="PF12732">
    <property type="entry name" value="YtxH"/>
    <property type="match status" value="1"/>
</dbReference>
<evidence type="ECO:0000256" key="1">
    <source>
        <dbReference type="SAM" id="MobiDB-lite"/>
    </source>
</evidence>
<reference evidence="2 3" key="1">
    <citation type="submission" date="2019-05" db="EMBL/GenBank/DDBJ databases">
        <authorList>
            <consortium name="Pathogen Informatics"/>
        </authorList>
    </citation>
    <scope>NUCLEOTIDE SEQUENCE [LARGE SCALE GENOMIC DNA]</scope>
    <source>
        <strain evidence="2 3">NCTC5386</strain>
    </source>
</reference>
<accession>A0A4U9XL37</accession>
<evidence type="ECO:0000313" key="2">
    <source>
        <dbReference type="EMBL" id="VTS13011.1"/>
    </source>
</evidence>
<feature type="region of interest" description="Disordered" evidence="1">
    <location>
        <begin position="140"/>
        <end position="185"/>
    </location>
</feature>
<proteinExistence type="predicted"/>
<dbReference type="EMBL" id="CABEHT010000001">
    <property type="protein sequence ID" value="VTS13011.1"/>
    <property type="molecule type" value="Genomic_DNA"/>
</dbReference>
<sequence length="185" mass="20372">MSKFLKSLVIGTATGVATAYFLSSEKGKALKARAEKAFEAYKENPDDYHQMVKEKGSEYSSLAKDTFNTYKDKFENGELTPEQVLETVKETTNQFIQKASQYFAEQASDSSSEADVTLSEEDVIINYADIENHLSATESVKTSAVNEDLDKKKTSDLEGSTLGTVDIEGPTSSESYSETHKSSEL</sequence>
<protein>
    <submittedName>
        <fullName evidence="2">Gas vesicle protein</fullName>
    </submittedName>
</protein>
<dbReference type="InterPro" id="IPR024623">
    <property type="entry name" value="YtxH"/>
</dbReference>
<evidence type="ECO:0000313" key="3">
    <source>
        <dbReference type="Proteomes" id="UP000394068"/>
    </source>
</evidence>
<dbReference type="AlphaFoldDB" id="A0A4U9XL37"/>
<organism evidence="2 3">
    <name type="scientific">Streptococcus pseudoporcinus</name>
    <dbReference type="NCBI Taxonomy" id="361101"/>
    <lineage>
        <taxon>Bacteria</taxon>
        <taxon>Bacillati</taxon>
        <taxon>Bacillota</taxon>
        <taxon>Bacilli</taxon>
        <taxon>Lactobacillales</taxon>
        <taxon>Streptococcaceae</taxon>
        <taxon>Streptococcus</taxon>
    </lineage>
</organism>
<gene>
    <name evidence="2" type="ORF">NCTC5386_00811</name>
</gene>
<name>A0A4U9XL37_9STRE</name>